<dbReference type="Pfam" id="PF19279">
    <property type="entry name" value="YegS_C"/>
    <property type="match status" value="1"/>
</dbReference>
<dbReference type="GO" id="GO:0016301">
    <property type="term" value="F:kinase activity"/>
    <property type="evidence" value="ECO:0007669"/>
    <property type="project" value="UniProtKB-KW"/>
</dbReference>
<dbReference type="Gene3D" id="3.40.50.10330">
    <property type="entry name" value="Probable inorganic polyphosphate/atp-NAD kinase, domain 1"/>
    <property type="match status" value="1"/>
</dbReference>
<evidence type="ECO:0000259" key="1">
    <source>
        <dbReference type="PROSITE" id="PS50146"/>
    </source>
</evidence>
<evidence type="ECO:0000313" key="3">
    <source>
        <dbReference type="Proteomes" id="UP000253426"/>
    </source>
</evidence>
<dbReference type="SMART" id="SM00046">
    <property type="entry name" value="DAGKc"/>
    <property type="match status" value="1"/>
</dbReference>
<proteinExistence type="predicted"/>
<dbReference type="AlphaFoldDB" id="A0A366H680"/>
<accession>A0A366H680</accession>
<keyword evidence="3" id="KW-1185">Reference proteome</keyword>
<dbReference type="EMBL" id="QNRR01000013">
    <property type="protein sequence ID" value="RBP37628.1"/>
    <property type="molecule type" value="Genomic_DNA"/>
</dbReference>
<dbReference type="Gene3D" id="2.60.200.40">
    <property type="match status" value="1"/>
</dbReference>
<dbReference type="PROSITE" id="PS50146">
    <property type="entry name" value="DAGK"/>
    <property type="match status" value="1"/>
</dbReference>
<dbReference type="InterPro" id="IPR001206">
    <property type="entry name" value="Diacylglycerol_kinase_cat_dom"/>
</dbReference>
<dbReference type="RefSeq" id="WP_113961334.1">
    <property type="nucleotide sequence ID" value="NZ_QNRR01000013.1"/>
</dbReference>
<evidence type="ECO:0000313" key="2">
    <source>
        <dbReference type="EMBL" id="RBP37628.1"/>
    </source>
</evidence>
<gene>
    <name evidence="2" type="ORF">DES53_11310</name>
</gene>
<dbReference type="Proteomes" id="UP000253426">
    <property type="component" value="Unassembled WGS sequence"/>
</dbReference>
<feature type="domain" description="DAGKc" evidence="1">
    <location>
        <begin position="15"/>
        <end position="147"/>
    </location>
</feature>
<reference evidence="2 3" key="1">
    <citation type="submission" date="2018-06" db="EMBL/GenBank/DDBJ databases">
        <title>Genomic Encyclopedia of Type Strains, Phase IV (KMG-IV): sequencing the most valuable type-strain genomes for metagenomic binning, comparative biology and taxonomic classification.</title>
        <authorList>
            <person name="Goeker M."/>
        </authorList>
    </citation>
    <scope>NUCLEOTIDE SEQUENCE [LARGE SCALE GENOMIC DNA]</scope>
    <source>
        <strain evidence="2 3">DSM 25532</strain>
    </source>
</reference>
<dbReference type="OrthoDB" id="142078at2"/>
<dbReference type="InterPro" id="IPR017438">
    <property type="entry name" value="ATP-NAD_kinase_N"/>
</dbReference>
<protein>
    <submittedName>
        <fullName evidence="2">Diacylglycerol kinase family enzyme</fullName>
    </submittedName>
</protein>
<dbReference type="Pfam" id="PF00781">
    <property type="entry name" value="DAGK_cat"/>
    <property type="match status" value="1"/>
</dbReference>
<organism evidence="2 3">
    <name type="scientific">Roseimicrobium gellanilyticum</name>
    <dbReference type="NCBI Taxonomy" id="748857"/>
    <lineage>
        <taxon>Bacteria</taxon>
        <taxon>Pseudomonadati</taxon>
        <taxon>Verrucomicrobiota</taxon>
        <taxon>Verrucomicrobiia</taxon>
        <taxon>Verrucomicrobiales</taxon>
        <taxon>Verrucomicrobiaceae</taxon>
        <taxon>Roseimicrobium</taxon>
    </lineage>
</organism>
<keyword evidence="2" id="KW-0418">Kinase</keyword>
<dbReference type="InterPro" id="IPR045540">
    <property type="entry name" value="YegS/DAGK_C"/>
</dbReference>
<name>A0A366H680_9BACT</name>
<dbReference type="SUPFAM" id="SSF111331">
    <property type="entry name" value="NAD kinase/diacylglycerol kinase-like"/>
    <property type="match status" value="1"/>
</dbReference>
<comment type="caution">
    <text evidence="2">The sequence shown here is derived from an EMBL/GenBank/DDBJ whole genome shotgun (WGS) entry which is preliminary data.</text>
</comment>
<keyword evidence="2" id="KW-0808">Transferase</keyword>
<dbReference type="InterPro" id="IPR016064">
    <property type="entry name" value="NAD/diacylglycerol_kinase_sf"/>
</dbReference>
<sequence length="328" mass="35702">MPATDADSPTSAPHPAWTTATVVLNRESGAVSTLGPETLAEDLKTEFLKNGITATVHLVKGSELEATLKQARDDDSDAVVVGGGDGTVAAAAALLAGGDKPLGVLPFGTFNIVARDLNIPLDWQEAVAALATAPATCMDLMEVNGGLYCCVCVLGFFPALKMAQPEHHGNWVVRTLQTCMLAFRSMATFPPLDLKLVLDGKEIHRRTRFALLANNDYEEMFGLIPKRKSINGGYFTIYVSNHRTNIGMTRALISWILGRFKQDKELTIFHCDELDIVVRRKGVIPVMVDGEVKKLTSPLKIRTRPQELCVLAPEVVKETVEHEKAEPI</sequence>